<dbReference type="EMBL" id="NPIA01000004">
    <property type="protein sequence ID" value="OZM56886.1"/>
    <property type="molecule type" value="Genomic_DNA"/>
</dbReference>
<gene>
    <name evidence="1" type="ORF">CIB95_08940</name>
</gene>
<accession>A0A263BUN3</accession>
<comment type="caution">
    <text evidence="1">The sequence shown here is derived from an EMBL/GenBank/DDBJ whole genome shotgun (WGS) entry which is preliminary data.</text>
</comment>
<evidence type="ECO:0000313" key="2">
    <source>
        <dbReference type="Proteomes" id="UP000217083"/>
    </source>
</evidence>
<reference evidence="2" key="1">
    <citation type="submission" date="2017-08" db="EMBL/GenBank/DDBJ databases">
        <authorList>
            <person name="Huang Z."/>
        </authorList>
    </citation>
    <scope>NUCLEOTIDE SEQUENCE [LARGE SCALE GENOMIC DNA]</scope>
    <source>
        <strain evidence="2">SA5d-4</strain>
    </source>
</reference>
<dbReference type="AlphaFoldDB" id="A0A263BUN3"/>
<evidence type="ECO:0008006" key="3">
    <source>
        <dbReference type="Google" id="ProtNLM"/>
    </source>
</evidence>
<protein>
    <recommendedName>
        <fullName evidence="3">IrrE N-terminal-like domain-containing protein</fullName>
    </recommendedName>
</protein>
<proteinExistence type="predicted"/>
<reference evidence="1 2" key="2">
    <citation type="submission" date="2017-09" db="EMBL/GenBank/DDBJ databases">
        <title>Bacillus patelloidae sp. nov., isolated from the intestinal tract of a marine limpet.</title>
        <authorList>
            <person name="Liu R."/>
            <person name="Dong C."/>
            <person name="Shao Z."/>
        </authorList>
    </citation>
    <scope>NUCLEOTIDE SEQUENCE [LARGE SCALE GENOMIC DNA]</scope>
    <source>
        <strain evidence="1 2">SA5d-4</strain>
    </source>
</reference>
<keyword evidence="2" id="KW-1185">Reference proteome</keyword>
<dbReference type="Proteomes" id="UP000217083">
    <property type="component" value="Unassembled WGS sequence"/>
</dbReference>
<evidence type="ECO:0000313" key="1">
    <source>
        <dbReference type="EMBL" id="OZM56886.1"/>
    </source>
</evidence>
<name>A0A263BUN3_9BACI</name>
<organism evidence="1 2">
    <name type="scientific">Lottiidibacillus patelloidae</name>
    <dbReference type="NCBI Taxonomy" id="2670334"/>
    <lineage>
        <taxon>Bacteria</taxon>
        <taxon>Bacillati</taxon>
        <taxon>Bacillota</taxon>
        <taxon>Bacilli</taxon>
        <taxon>Bacillales</taxon>
        <taxon>Bacillaceae</taxon>
        <taxon>Lottiidibacillus</taxon>
    </lineage>
</organism>
<sequence>MELLNNNRQPSGTELLEEIENFFGWEIRWALCNIIEEILQNDNIQGIKKNYLIELIDKNSDYSVVSALGDKSINTNSVKSTLDYLLEKGQHYRKSDEFIEMIDFMGKFRRYSPYNNMLVKIQNPHCSFYATKHDWENRFKRNLKEDAKPMLILAPMHPVMLVYDLDATEGEELPKEITDFGKFQGEWRPSLLQNLMDNANKYLIRIGYKKHSSTSAGFAAVDRESKSFKMRISIHKDLDEPSRFGVLCHELAHIFLGHLGSDTDRWWPSRQNLNHQSVEIEAEAVAYLVTKRLDLEGSSITYLASYLTEKSIPDGISIDYIGKVAGKIEEMAKGRVAAPKRKK</sequence>